<reference evidence="10" key="1">
    <citation type="submission" date="2011-10" db="EMBL/GenBank/DDBJ databases">
        <authorList>
            <consortium name="Soft-shell Turtle Genome Consortium"/>
        </authorList>
    </citation>
    <scope>NUCLEOTIDE SEQUENCE [LARGE SCALE GENOMIC DNA]</scope>
    <source>
        <strain evidence="10">Daiwa-1</strain>
    </source>
</reference>
<feature type="domain" description="Ig-like" evidence="8">
    <location>
        <begin position="38"/>
        <end position="140"/>
    </location>
</feature>
<dbReference type="AlphaFoldDB" id="K7FWA4"/>
<dbReference type="Pfam" id="PF07686">
    <property type="entry name" value="V-set"/>
    <property type="match status" value="1"/>
</dbReference>
<dbReference type="GeneTree" id="ENSGT00940000153527"/>
<evidence type="ECO:0000256" key="4">
    <source>
        <dbReference type="ARBA" id="ARBA00023136"/>
    </source>
</evidence>
<evidence type="ECO:0000256" key="7">
    <source>
        <dbReference type="SAM" id="Phobius"/>
    </source>
</evidence>
<dbReference type="InterPro" id="IPR003599">
    <property type="entry name" value="Ig_sub"/>
</dbReference>
<dbReference type="GO" id="GO:0009897">
    <property type="term" value="C:external side of plasma membrane"/>
    <property type="evidence" value="ECO:0007669"/>
    <property type="project" value="TreeGrafter"/>
</dbReference>
<dbReference type="EMBL" id="AGCU01040660">
    <property type="status" value="NOT_ANNOTATED_CDS"/>
    <property type="molecule type" value="Genomic_DNA"/>
</dbReference>
<dbReference type="InterPro" id="IPR050504">
    <property type="entry name" value="IgSF_BTN/MOG"/>
</dbReference>
<reference evidence="9" key="4">
    <citation type="submission" date="2025-09" db="UniProtKB">
        <authorList>
            <consortium name="Ensembl"/>
        </authorList>
    </citation>
    <scope>IDENTIFICATION</scope>
</reference>
<dbReference type="FunFam" id="2.60.40.10:FF:000183">
    <property type="entry name" value="Myelin-oligodendrocyte glycoprotein"/>
    <property type="match status" value="1"/>
</dbReference>
<dbReference type="SMART" id="SM00406">
    <property type="entry name" value="IGv"/>
    <property type="match status" value="1"/>
</dbReference>
<keyword evidence="4 7" id="KW-0472">Membrane</keyword>
<evidence type="ECO:0000313" key="9">
    <source>
        <dbReference type="Ensembl" id="ENSPSIP00000012314.1"/>
    </source>
</evidence>
<evidence type="ECO:0000256" key="1">
    <source>
        <dbReference type="ARBA" id="ARBA00004370"/>
    </source>
</evidence>
<keyword evidence="10" id="KW-1185">Reference proteome</keyword>
<dbReference type="GO" id="GO:0050852">
    <property type="term" value="P:T cell receptor signaling pathway"/>
    <property type="evidence" value="ECO:0007669"/>
    <property type="project" value="TreeGrafter"/>
</dbReference>
<evidence type="ECO:0000256" key="6">
    <source>
        <dbReference type="ARBA" id="ARBA00023319"/>
    </source>
</evidence>
<dbReference type="OMA" id="MELITWE"/>
<keyword evidence="3 7" id="KW-1133">Transmembrane helix</keyword>
<proteinExistence type="predicted"/>
<dbReference type="InterPro" id="IPR013783">
    <property type="entry name" value="Ig-like_fold"/>
</dbReference>
<evidence type="ECO:0000313" key="10">
    <source>
        <dbReference type="Proteomes" id="UP000007267"/>
    </source>
</evidence>
<dbReference type="Proteomes" id="UP000007267">
    <property type="component" value="Unassembled WGS sequence"/>
</dbReference>
<dbReference type="GO" id="GO:0005102">
    <property type="term" value="F:signaling receptor binding"/>
    <property type="evidence" value="ECO:0007669"/>
    <property type="project" value="TreeGrafter"/>
</dbReference>
<keyword evidence="5" id="KW-1015">Disulfide bond</keyword>
<dbReference type="CDD" id="cd05713">
    <property type="entry name" value="IgV_MOG_like"/>
    <property type="match status" value="1"/>
</dbReference>
<dbReference type="HOGENOM" id="CLU_013137_10_0_1"/>
<name>K7FWA4_PELSI</name>
<dbReference type="PANTHER" id="PTHR24100:SF149">
    <property type="entry name" value="BG-LIKE ANTIGEN 1-RELATED"/>
    <property type="match status" value="1"/>
</dbReference>
<keyword evidence="6" id="KW-0393">Immunoglobulin domain</keyword>
<dbReference type="SUPFAM" id="SSF48726">
    <property type="entry name" value="Immunoglobulin"/>
    <property type="match status" value="1"/>
</dbReference>
<feature type="transmembrane region" description="Helical" evidence="7">
    <location>
        <begin position="163"/>
        <end position="185"/>
    </location>
</feature>
<evidence type="ECO:0000256" key="5">
    <source>
        <dbReference type="ARBA" id="ARBA00023157"/>
    </source>
</evidence>
<dbReference type="eggNOG" id="ENOG502SQC1">
    <property type="taxonomic scope" value="Eukaryota"/>
</dbReference>
<reference evidence="10" key="2">
    <citation type="journal article" date="2013" name="Nat. Genet.">
        <title>The draft genomes of soft-shell turtle and green sea turtle yield insights into the development and evolution of the turtle-specific body plan.</title>
        <authorList>
            <person name="Wang Z."/>
            <person name="Pascual-Anaya J."/>
            <person name="Zadissa A."/>
            <person name="Li W."/>
            <person name="Niimura Y."/>
            <person name="Huang Z."/>
            <person name="Li C."/>
            <person name="White S."/>
            <person name="Xiong Z."/>
            <person name="Fang D."/>
            <person name="Wang B."/>
            <person name="Ming Y."/>
            <person name="Chen Y."/>
            <person name="Zheng Y."/>
            <person name="Kuraku S."/>
            <person name="Pignatelli M."/>
            <person name="Herrero J."/>
            <person name="Beal K."/>
            <person name="Nozawa M."/>
            <person name="Li Q."/>
            <person name="Wang J."/>
            <person name="Zhang H."/>
            <person name="Yu L."/>
            <person name="Shigenobu S."/>
            <person name="Wang J."/>
            <person name="Liu J."/>
            <person name="Flicek P."/>
            <person name="Searle S."/>
            <person name="Wang J."/>
            <person name="Kuratani S."/>
            <person name="Yin Y."/>
            <person name="Aken B."/>
            <person name="Zhang G."/>
            <person name="Irie N."/>
        </authorList>
    </citation>
    <scope>NUCLEOTIDE SEQUENCE [LARGE SCALE GENOMIC DNA]</scope>
    <source>
        <strain evidence="10">Daiwa-1</strain>
    </source>
</reference>
<reference evidence="9" key="3">
    <citation type="submission" date="2025-08" db="UniProtKB">
        <authorList>
            <consortium name="Ensembl"/>
        </authorList>
    </citation>
    <scope>IDENTIFICATION</scope>
</reference>
<evidence type="ECO:0000256" key="3">
    <source>
        <dbReference type="ARBA" id="ARBA00022989"/>
    </source>
</evidence>
<keyword evidence="2 7" id="KW-0812">Transmembrane</keyword>
<dbReference type="PANTHER" id="PTHR24100">
    <property type="entry name" value="BUTYROPHILIN"/>
    <property type="match status" value="1"/>
</dbReference>
<dbReference type="Gene3D" id="2.60.40.10">
    <property type="entry name" value="Immunoglobulins"/>
    <property type="match status" value="1"/>
</dbReference>
<evidence type="ECO:0000256" key="2">
    <source>
        <dbReference type="ARBA" id="ARBA00022692"/>
    </source>
</evidence>
<dbReference type="SMART" id="SM00409">
    <property type="entry name" value="IG"/>
    <property type="match status" value="1"/>
</dbReference>
<dbReference type="PROSITE" id="PS50835">
    <property type="entry name" value="IG_LIKE"/>
    <property type="match status" value="1"/>
</dbReference>
<dbReference type="InterPro" id="IPR013106">
    <property type="entry name" value="Ig_V-set"/>
</dbReference>
<dbReference type="Ensembl" id="ENSPSIT00000012373.1">
    <property type="protein sequence ID" value="ENSPSIP00000012314.1"/>
    <property type="gene ID" value="ENSPSIG00000011099.1"/>
</dbReference>
<dbReference type="GO" id="GO:0001817">
    <property type="term" value="P:regulation of cytokine production"/>
    <property type="evidence" value="ECO:0007669"/>
    <property type="project" value="TreeGrafter"/>
</dbReference>
<protein>
    <recommendedName>
        <fullName evidence="8">Ig-like domain-containing protein</fullName>
    </recommendedName>
</protein>
<dbReference type="InterPro" id="IPR007110">
    <property type="entry name" value="Ig-like_dom"/>
</dbReference>
<dbReference type="InterPro" id="IPR036179">
    <property type="entry name" value="Ig-like_dom_sf"/>
</dbReference>
<sequence length="190" mass="21134">MKVPSICQSARASSPLPGFLVFFLTCYVRSMESAKVGAQFTVVGPDRPVTAVVGEEIVLPCHLAPRMSAENKEVTWFRSELSPFVHRCSNGQDQYGEQMPEYQGRTELLKDGLTHGNVALKILHVRLSDEGRYSCFVQDGLFLEEAILELMVADPFFPKVNPWMASLGMTLVVLLGSFALSVYLFRIKGK</sequence>
<comment type="subcellular location">
    <subcellularLocation>
        <location evidence="1">Membrane</location>
    </subcellularLocation>
</comment>
<organism evidence="9 10">
    <name type="scientific">Pelodiscus sinensis</name>
    <name type="common">Chinese softshell turtle</name>
    <name type="synonym">Trionyx sinensis</name>
    <dbReference type="NCBI Taxonomy" id="13735"/>
    <lineage>
        <taxon>Eukaryota</taxon>
        <taxon>Metazoa</taxon>
        <taxon>Chordata</taxon>
        <taxon>Craniata</taxon>
        <taxon>Vertebrata</taxon>
        <taxon>Euteleostomi</taxon>
        <taxon>Archelosauria</taxon>
        <taxon>Testudinata</taxon>
        <taxon>Testudines</taxon>
        <taxon>Cryptodira</taxon>
        <taxon>Trionychia</taxon>
        <taxon>Trionychidae</taxon>
        <taxon>Pelodiscus</taxon>
    </lineage>
</organism>
<accession>K7FWA4</accession>
<evidence type="ECO:0000259" key="8">
    <source>
        <dbReference type="PROSITE" id="PS50835"/>
    </source>
</evidence>